<name>A0A5B8MIF2_9CHLO</name>
<feature type="compositionally biased region" description="Basic and acidic residues" evidence="1">
    <location>
        <begin position="25"/>
        <end position="38"/>
    </location>
</feature>
<dbReference type="Pfam" id="PF10184">
    <property type="entry name" value="DUF2358"/>
    <property type="match status" value="1"/>
</dbReference>
<evidence type="ECO:0000256" key="1">
    <source>
        <dbReference type="SAM" id="MobiDB-lite"/>
    </source>
</evidence>
<dbReference type="InterPro" id="IPR018790">
    <property type="entry name" value="DUF2358"/>
</dbReference>
<organism evidence="2 3">
    <name type="scientific">Chloropicon primus</name>
    <dbReference type="NCBI Taxonomy" id="1764295"/>
    <lineage>
        <taxon>Eukaryota</taxon>
        <taxon>Viridiplantae</taxon>
        <taxon>Chlorophyta</taxon>
        <taxon>Chloropicophyceae</taxon>
        <taxon>Chloropicales</taxon>
        <taxon>Chloropicaceae</taxon>
        <taxon>Chloropicon</taxon>
    </lineage>
</organism>
<dbReference type="STRING" id="1764295.A0A5B8MIF2"/>
<dbReference type="Proteomes" id="UP000316726">
    <property type="component" value="Chromosome 3"/>
</dbReference>
<dbReference type="AlphaFoldDB" id="A0A5B8MIF2"/>
<sequence length="221" mass="25053">MRRTTRTGPTTRKTGGRRRRTRRRCEREGRRSKDKIEPTSDANLGTRLAWYASEAFGDAVALVRGRGDGGDATATTGEEKKNIIAWDEAVQRLRDDYDRTYFVTGKMDLGLYEEDCEFADPFVSFRGVARFKKNLDNLGALMKDVTLVVDSFEEIEEEGTVSTKWKFKCVLGLPWSPRLSASGGTKHVFNRENRMVQHVESWDIDPSVALRQLVTPGKAKK</sequence>
<dbReference type="OrthoDB" id="495408at2759"/>
<reference evidence="2 3" key="1">
    <citation type="submission" date="2018-07" db="EMBL/GenBank/DDBJ databases">
        <title>The complete nuclear genome of the prasinophyte Chloropicon primus (CCMP1205).</title>
        <authorList>
            <person name="Pombert J.-F."/>
            <person name="Otis C."/>
            <person name="Turmel M."/>
            <person name="Lemieux C."/>
        </authorList>
    </citation>
    <scope>NUCLEOTIDE SEQUENCE [LARGE SCALE GENOMIC DNA]</scope>
    <source>
        <strain evidence="2 3">CCMP1205</strain>
    </source>
</reference>
<evidence type="ECO:0000313" key="2">
    <source>
        <dbReference type="EMBL" id="QDZ20227.1"/>
    </source>
</evidence>
<keyword evidence="3" id="KW-1185">Reference proteome</keyword>
<accession>A0A5B8MIF2</accession>
<dbReference type="SUPFAM" id="SSF54427">
    <property type="entry name" value="NTF2-like"/>
    <property type="match status" value="1"/>
</dbReference>
<dbReference type="PANTHER" id="PTHR34123:SF1">
    <property type="entry name" value="OS04G0578200 PROTEIN"/>
    <property type="match status" value="1"/>
</dbReference>
<evidence type="ECO:0000313" key="3">
    <source>
        <dbReference type="Proteomes" id="UP000316726"/>
    </source>
</evidence>
<gene>
    <name evidence="2" type="ORF">A3770_03p27450</name>
</gene>
<proteinExistence type="predicted"/>
<dbReference type="InterPro" id="IPR032710">
    <property type="entry name" value="NTF2-like_dom_sf"/>
</dbReference>
<feature type="region of interest" description="Disordered" evidence="1">
    <location>
        <begin position="1"/>
        <end position="40"/>
    </location>
</feature>
<dbReference type="PANTHER" id="PTHR34123">
    <property type="entry name" value="OS04G0578200 PROTEIN"/>
    <property type="match status" value="1"/>
</dbReference>
<feature type="compositionally biased region" description="Low complexity" evidence="1">
    <location>
        <begin position="1"/>
        <end position="13"/>
    </location>
</feature>
<dbReference type="EMBL" id="CP031036">
    <property type="protein sequence ID" value="QDZ20227.1"/>
    <property type="molecule type" value="Genomic_DNA"/>
</dbReference>
<feature type="compositionally biased region" description="Basic residues" evidence="1">
    <location>
        <begin position="14"/>
        <end position="24"/>
    </location>
</feature>
<protein>
    <submittedName>
        <fullName evidence="2">Uncharacterized protein</fullName>
    </submittedName>
</protein>